<comment type="caution">
    <text evidence="1">The sequence shown here is derived from an EMBL/GenBank/DDBJ whole genome shotgun (WGS) entry which is preliminary data.</text>
</comment>
<sequence>MFYDFINKCGLLEIPTKGGTFTWSNKRSQEDAILEKLDRVLSSLEWNKMLPKALACLDVAIAYDHAPIILLLQGLNKKGRRDFKFESKWLLEEECAREVTKGWKPMQHVDSNNMFGRKMKCTRTKLSKWSKVKYGKNKKVAEELIYKIKALEGKPLSFTETKEVKELKKELDKVWESEVRHWHQRAKVD</sequence>
<dbReference type="PANTHER" id="PTHR33710:SF79">
    <property type="entry name" value="OS06G0205337 PROTEIN"/>
    <property type="match status" value="1"/>
</dbReference>
<evidence type="ECO:0000313" key="2">
    <source>
        <dbReference type="Proteomes" id="UP001472677"/>
    </source>
</evidence>
<accession>A0ABR2F5Z3</accession>
<dbReference type="SUPFAM" id="SSF56219">
    <property type="entry name" value="DNase I-like"/>
    <property type="match status" value="1"/>
</dbReference>
<dbReference type="PANTHER" id="PTHR33710">
    <property type="entry name" value="BNAC02G09200D PROTEIN"/>
    <property type="match status" value="1"/>
</dbReference>
<name>A0ABR2F5Z3_9ROSI</name>
<gene>
    <name evidence="1" type="ORF">V6N12_028486</name>
</gene>
<evidence type="ECO:0008006" key="3">
    <source>
        <dbReference type="Google" id="ProtNLM"/>
    </source>
</evidence>
<evidence type="ECO:0000313" key="1">
    <source>
        <dbReference type="EMBL" id="KAK8572433.1"/>
    </source>
</evidence>
<protein>
    <recommendedName>
        <fullName evidence="3">Reverse transcriptase domain-containing protein</fullName>
    </recommendedName>
</protein>
<dbReference type="InterPro" id="IPR036691">
    <property type="entry name" value="Endo/exonu/phosph_ase_sf"/>
</dbReference>
<keyword evidence="2" id="KW-1185">Reference proteome</keyword>
<organism evidence="1 2">
    <name type="scientific">Hibiscus sabdariffa</name>
    <name type="common">roselle</name>
    <dbReference type="NCBI Taxonomy" id="183260"/>
    <lineage>
        <taxon>Eukaryota</taxon>
        <taxon>Viridiplantae</taxon>
        <taxon>Streptophyta</taxon>
        <taxon>Embryophyta</taxon>
        <taxon>Tracheophyta</taxon>
        <taxon>Spermatophyta</taxon>
        <taxon>Magnoliopsida</taxon>
        <taxon>eudicotyledons</taxon>
        <taxon>Gunneridae</taxon>
        <taxon>Pentapetalae</taxon>
        <taxon>rosids</taxon>
        <taxon>malvids</taxon>
        <taxon>Malvales</taxon>
        <taxon>Malvaceae</taxon>
        <taxon>Malvoideae</taxon>
        <taxon>Hibiscus</taxon>
    </lineage>
</organism>
<reference evidence="1 2" key="1">
    <citation type="journal article" date="2024" name="G3 (Bethesda)">
        <title>Genome assembly of Hibiscus sabdariffa L. provides insights into metabolisms of medicinal natural products.</title>
        <authorList>
            <person name="Kim T."/>
        </authorList>
    </citation>
    <scope>NUCLEOTIDE SEQUENCE [LARGE SCALE GENOMIC DNA]</scope>
    <source>
        <strain evidence="1">TK-2024</strain>
        <tissue evidence="1">Old leaves</tissue>
    </source>
</reference>
<dbReference type="EMBL" id="JBBPBM010000008">
    <property type="protein sequence ID" value="KAK8572433.1"/>
    <property type="molecule type" value="Genomic_DNA"/>
</dbReference>
<dbReference type="Proteomes" id="UP001472677">
    <property type="component" value="Unassembled WGS sequence"/>
</dbReference>
<proteinExistence type="predicted"/>